<keyword evidence="2" id="KW-1185">Reference proteome</keyword>
<comment type="caution">
    <text evidence="1">The sequence shown here is derived from an EMBL/GenBank/DDBJ whole genome shotgun (WGS) entry which is preliminary data.</text>
</comment>
<dbReference type="Proteomes" id="UP000650081">
    <property type="component" value="Unassembled WGS sequence"/>
</dbReference>
<accession>A0A923PL85</accession>
<sequence>MENETKEGEANPKKILGNPTKDLFVFILTRDLSVIDAINDLIDNSIDGAKRMRPGGNYHGLEINLVINEREFKIEDNCGGIPIDVARKYAFRFGRPKEMANTEYSIGQFGVGMKRAFFKLGKAFYVESTTPTSDFAIAVTIDEWLGQKTDEGRDDWSFEFNDDFKENIVNIAQKIGTKIEISPLNDDISKYVSMKTFEDDLIKEIESKHMENIYKGVVIRVNGIKLKSLRPEFLVSKELPLTKFNKKFDNGVDLEIICGVSLPKEDKGGWYIFCNDRLLLGPEITELTGWTGKGGVGVAHYHQQYWRFRGIVYFKSEDSYKLPWNTSKNNIDASSPIFLYARGRMIEMMRPLITFLNLAKKDNETNDDGSEKEYKPYQMMLSEAKIVELKNINSAPTVSVFKVPKKEQPVSDIETHITISYKKPKSIADKLRTLTNTSSYRELGEYTFDYYINIEEVDNE</sequence>
<name>A0A923PL85_9BACT</name>
<dbReference type="SUPFAM" id="SSF55874">
    <property type="entry name" value="ATPase domain of HSP90 chaperone/DNA topoisomerase II/histidine kinase"/>
    <property type="match status" value="1"/>
</dbReference>
<dbReference type="Gene3D" id="3.30.565.10">
    <property type="entry name" value="Histidine kinase-like ATPase, C-terminal domain"/>
    <property type="match status" value="1"/>
</dbReference>
<proteinExistence type="predicted"/>
<organism evidence="1 2">
    <name type="scientific">Neolewinella lacunae</name>
    <dbReference type="NCBI Taxonomy" id="1517758"/>
    <lineage>
        <taxon>Bacteria</taxon>
        <taxon>Pseudomonadati</taxon>
        <taxon>Bacteroidota</taxon>
        <taxon>Saprospiria</taxon>
        <taxon>Saprospirales</taxon>
        <taxon>Lewinellaceae</taxon>
        <taxon>Neolewinella</taxon>
    </lineage>
</organism>
<keyword evidence="1" id="KW-0547">Nucleotide-binding</keyword>
<evidence type="ECO:0000313" key="1">
    <source>
        <dbReference type="EMBL" id="MBC6995444.1"/>
    </source>
</evidence>
<dbReference type="GO" id="GO:0005524">
    <property type="term" value="F:ATP binding"/>
    <property type="evidence" value="ECO:0007669"/>
    <property type="project" value="UniProtKB-KW"/>
</dbReference>
<dbReference type="EMBL" id="JACSIT010000138">
    <property type="protein sequence ID" value="MBC6995444.1"/>
    <property type="molecule type" value="Genomic_DNA"/>
</dbReference>
<dbReference type="AlphaFoldDB" id="A0A923PL85"/>
<reference evidence="1" key="1">
    <citation type="submission" date="2020-08" db="EMBL/GenBank/DDBJ databases">
        <title>Lewinella bacteria from marine environments.</title>
        <authorList>
            <person name="Zhong Y."/>
        </authorList>
    </citation>
    <scope>NUCLEOTIDE SEQUENCE</scope>
    <source>
        <strain evidence="1">KCTC 42187</strain>
    </source>
</reference>
<gene>
    <name evidence="1" type="ORF">H9S92_14815</name>
</gene>
<dbReference type="InterPro" id="IPR036890">
    <property type="entry name" value="HATPase_C_sf"/>
</dbReference>
<evidence type="ECO:0000313" key="2">
    <source>
        <dbReference type="Proteomes" id="UP000650081"/>
    </source>
</evidence>
<dbReference type="RefSeq" id="WP_187467479.1">
    <property type="nucleotide sequence ID" value="NZ_JACSIT010000138.1"/>
</dbReference>
<dbReference type="Pfam" id="PF13589">
    <property type="entry name" value="HATPase_c_3"/>
    <property type="match status" value="1"/>
</dbReference>
<protein>
    <submittedName>
        <fullName evidence="1">ATP-binding protein</fullName>
    </submittedName>
</protein>
<keyword evidence="1" id="KW-0067">ATP-binding</keyword>